<dbReference type="PANTHER" id="PTHR35089">
    <property type="entry name" value="CHAPERONE PROTEIN SKP"/>
    <property type="match status" value="1"/>
</dbReference>
<dbReference type="Pfam" id="PF03938">
    <property type="entry name" value="OmpH"/>
    <property type="match status" value="1"/>
</dbReference>
<reference evidence="5" key="1">
    <citation type="submission" date="2019-03" db="EMBL/GenBank/DDBJ databases">
        <title>Single cell metagenomics reveals metabolic interactions within the superorganism composed of flagellate Streblomastix strix and complex community of Bacteroidetes bacteria on its surface.</title>
        <authorList>
            <person name="Treitli S.C."/>
            <person name="Kolisko M."/>
            <person name="Husnik F."/>
            <person name="Keeling P."/>
            <person name="Hampl V."/>
        </authorList>
    </citation>
    <scope>NUCLEOTIDE SEQUENCE</scope>
    <source>
        <strain evidence="5">STM</strain>
    </source>
</reference>
<keyword evidence="4" id="KW-1133">Transmembrane helix</keyword>
<dbReference type="Gene3D" id="3.30.910.20">
    <property type="entry name" value="Skp domain"/>
    <property type="match status" value="1"/>
</dbReference>
<proteinExistence type="inferred from homology"/>
<dbReference type="EMBL" id="SNRY01000099">
    <property type="protein sequence ID" value="KAA6347344.1"/>
    <property type="molecule type" value="Genomic_DNA"/>
</dbReference>
<keyword evidence="3" id="KW-0175">Coiled coil</keyword>
<comment type="caution">
    <text evidence="5">The sequence shown here is derived from an EMBL/GenBank/DDBJ whole genome shotgun (WGS) entry which is preliminary data.</text>
</comment>
<sequence>MYDENKKVGKNNILYFIMMKIIKFVHITAVVAIIFSFVQCSGKKDGEAIVENSKEVSVPTDLKIAYVEIDTLLTQYNFWKDLTEMMTKREEDIRATLNQRNKELERDIQDFQRKYENNAFVSRERAEQEHNRILKKQQDLQELQNRLTNELVAETQKNSLRLRDSINSFLKDYNKEKGYTFIISNTASDNLLYADKAYDITQEIAGGLNAKYIPATKK</sequence>
<keyword evidence="4" id="KW-0472">Membrane</keyword>
<feature type="transmembrane region" description="Helical" evidence="4">
    <location>
        <begin position="12"/>
        <end position="38"/>
    </location>
</feature>
<evidence type="ECO:0000313" key="5">
    <source>
        <dbReference type="EMBL" id="KAA6347344.1"/>
    </source>
</evidence>
<keyword evidence="4" id="KW-0812">Transmembrane</keyword>
<evidence type="ECO:0008006" key="6">
    <source>
        <dbReference type="Google" id="ProtNLM"/>
    </source>
</evidence>
<dbReference type="GO" id="GO:0050821">
    <property type="term" value="P:protein stabilization"/>
    <property type="evidence" value="ECO:0007669"/>
    <property type="project" value="TreeGrafter"/>
</dbReference>
<dbReference type="AlphaFoldDB" id="A0A5J4SM84"/>
<dbReference type="SUPFAM" id="SSF111384">
    <property type="entry name" value="OmpH-like"/>
    <property type="match status" value="1"/>
</dbReference>
<dbReference type="GO" id="GO:0005829">
    <property type="term" value="C:cytosol"/>
    <property type="evidence" value="ECO:0007669"/>
    <property type="project" value="TreeGrafter"/>
</dbReference>
<comment type="similarity">
    <text evidence="1">Belongs to the Skp family.</text>
</comment>
<keyword evidence="2" id="KW-0732">Signal</keyword>
<evidence type="ECO:0000256" key="2">
    <source>
        <dbReference type="ARBA" id="ARBA00022729"/>
    </source>
</evidence>
<dbReference type="PANTHER" id="PTHR35089:SF1">
    <property type="entry name" value="CHAPERONE PROTEIN SKP"/>
    <property type="match status" value="1"/>
</dbReference>
<gene>
    <name evidence="5" type="ORF">EZS27_005203</name>
</gene>
<evidence type="ECO:0000256" key="4">
    <source>
        <dbReference type="SAM" id="Phobius"/>
    </source>
</evidence>
<feature type="coiled-coil region" evidence="3">
    <location>
        <begin position="87"/>
        <end position="146"/>
    </location>
</feature>
<evidence type="ECO:0000256" key="3">
    <source>
        <dbReference type="SAM" id="Coils"/>
    </source>
</evidence>
<dbReference type="InterPro" id="IPR005632">
    <property type="entry name" value="Chaperone_Skp"/>
</dbReference>
<organism evidence="5">
    <name type="scientific">termite gut metagenome</name>
    <dbReference type="NCBI Taxonomy" id="433724"/>
    <lineage>
        <taxon>unclassified sequences</taxon>
        <taxon>metagenomes</taxon>
        <taxon>organismal metagenomes</taxon>
    </lineage>
</organism>
<accession>A0A5J4SM84</accession>
<name>A0A5J4SM84_9ZZZZ</name>
<protein>
    <recommendedName>
        <fullName evidence="6">Chaperone protein Skp</fullName>
    </recommendedName>
</protein>
<evidence type="ECO:0000256" key="1">
    <source>
        <dbReference type="ARBA" id="ARBA00009091"/>
    </source>
</evidence>
<dbReference type="InterPro" id="IPR024930">
    <property type="entry name" value="Skp_dom_sf"/>
</dbReference>
<dbReference type="GO" id="GO:0051082">
    <property type="term" value="F:unfolded protein binding"/>
    <property type="evidence" value="ECO:0007669"/>
    <property type="project" value="InterPro"/>
</dbReference>
<dbReference type="SMART" id="SM00935">
    <property type="entry name" value="OmpH"/>
    <property type="match status" value="1"/>
</dbReference>